<evidence type="ECO:0000259" key="1">
    <source>
        <dbReference type="PROSITE" id="PS51192"/>
    </source>
</evidence>
<keyword evidence="2" id="KW-0547">Nucleotide-binding</keyword>
<dbReference type="InterPro" id="IPR027417">
    <property type="entry name" value="P-loop_NTPase"/>
</dbReference>
<dbReference type="PANTHER" id="PTHR47962">
    <property type="entry name" value="ATP-DEPENDENT HELICASE LHR-RELATED-RELATED"/>
    <property type="match status" value="1"/>
</dbReference>
<dbReference type="RefSeq" id="WP_272743494.1">
    <property type="nucleotide sequence ID" value="NZ_JAQQKV010000001.1"/>
</dbReference>
<keyword evidence="2" id="KW-0378">Hydrolase</keyword>
<dbReference type="InterPro" id="IPR011545">
    <property type="entry name" value="DEAD/DEAH_box_helicase_dom"/>
</dbReference>
<dbReference type="PANTHER" id="PTHR47962:SF5">
    <property type="entry name" value="ATP-DEPENDENT HELICASE LHR-RELATED"/>
    <property type="match status" value="1"/>
</dbReference>
<dbReference type="InterPro" id="IPR052511">
    <property type="entry name" value="ATP-dep_Helicase"/>
</dbReference>
<keyword evidence="2" id="KW-0347">Helicase</keyword>
<dbReference type="Gene3D" id="3.40.50.300">
    <property type="entry name" value="P-loop containing nucleotide triphosphate hydrolases"/>
    <property type="match status" value="1"/>
</dbReference>
<feature type="domain" description="Helicase ATP-binding" evidence="1">
    <location>
        <begin position="38"/>
        <end position="212"/>
    </location>
</feature>
<dbReference type="Pfam" id="PF00270">
    <property type="entry name" value="DEAD"/>
    <property type="match status" value="1"/>
</dbReference>
<evidence type="ECO:0000313" key="2">
    <source>
        <dbReference type="EMBL" id="MDC7675184.1"/>
    </source>
</evidence>
<dbReference type="InterPro" id="IPR014001">
    <property type="entry name" value="Helicase_ATP-bd"/>
</dbReference>
<dbReference type="EMBL" id="JAQQKV010000001">
    <property type="protein sequence ID" value="MDC7675184.1"/>
    <property type="molecule type" value="Genomic_DNA"/>
</dbReference>
<protein>
    <submittedName>
        <fullName evidence="2">DEAD/DEAH box helicase</fullName>
    </submittedName>
</protein>
<organism evidence="2 3">
    <name type="scientific">Asticcacaulis machinosus</name>
    <dbReference type="NCBI Taxonomy" id="2984211"/>
    <lineage>
        <taxon>Bacteria</taxon>
        <taxon>Pseudomonadati</taxon>
        <taxon>Pseudomonadota</taxon>
        <taxon>Alphaproteobacteria</taxon>
        <taxon>Caulobacterales</taxon>
        <taxon>Caulobacteraceae</taxon>
        <taxon>Asticcacaulis</taxon>
    </lineage>
</organism>
<dbReference type="Proteomes" id="UP001218579">
    <property type="component" value="Unassembled WGS sequence"/>
</dbReference>
<reference evidence="2 3" key="1">
    <citation type="submission" date="2023-01" db="EMBL/GenBank/DDBJ databases">
        <title>Novel species of the genus Asticcacaulis isolated from rivers.</title>
        <authorList>
            <person name="Lu H."/>
        </authorList>
    </citation>
    <scope>NUCLEOTIDE SEQUENCE [LARGE SCALE GENOMIC DNA]</scope>
    <source>
        <strain evidence="2 3">LKC15W</strain>
    </source>
</reference>
<evidence type="ECO:0000313" key="3">
    <source>
        <dbReference type="Proteomes" id="UP001218579"/>
    </source>
</evidence>
<accession>A0ABT5HFZ4</accession>
<dbReference type="SUPFAM" id="SSF52540">
    <property type="entry name" value="P-loop containing nucleoside triphosphate hydrolases"/>
    <property type="match status" value="1"/>
</dbReference>
<name>A0ABT5HFZ4_9CAUL</name>
<sequence>MITKPQARTFLRQALDRGAEFNAYDLRAYQVTAAYKAADALLAGRHAVLTLPTGTGKTLICGMAAALYLQNRTVGRVLFTAPRRTLLNQLGTRSAWLNPTFPATAVGADPREDDRHVMAKFRHGRVIFGMPEFMGTRLAAGVISEKILSQVSLLIIDEFDHFLTLRYRVADAVVTFHEAIENLLSALPRDCRLLMVSATTPAVAKSPAGLRL</sequence>
<gene>
    <name evidence="2" type="ORF">PQU98_03530</name>
</gene>
<comment type="caution">
    <text evidence="2">The sequence shown here is derived from an EMBL/GenBank/DDBJ whole genome shotgun (WGS) entry which is preliminary data.</text>
</comment>
<keyword evidence="2" id="KW-0067">ATP-binding</keyword>
<dbReference type="PROSITE" id="PS51192">
    <property type="entry name" value="HELICASE_ATP_BIND_1"/>
    <property type="match status" value="1"/>
</dbReference>
<keyword evidence="3" id="KW-1185">Reference proteome</keyword>
<dbReference type="SMART" id="SM00487">
    <property type="entry name" value="DEXDc"/>
    <property type="match status" value="1"/>
</dbReference>
<dbReference type="GO" id="GO:0004386">
    <property type="term" value="F:helicase activity"/>
    <property type="evidence" value="ECO:0007669"/>
    <property type="project" value="UniProtKB-KW"/>
</dbReference>
<proteinExistence type="predicted"/>